<dbReference type="EMBL" id="CP031442">
    <property type="protein sequence ID" value="AXM06118.1"/>
    <property type="molecule type" value="Genomic_DNA"/>
</dbReference>
<gene>
    <name evidence="2" type="ORF">B1B09_02555</name>
    <name evidence="1" type="ORF">DXN06_02300</name>
</gene>
<evidence type="ECO:0000313" key="2">
    <source>
        <dbReference type="EMBL" id="PGF36521.1"/>
    </source>
</evidence>
<evidence type="ECO:0000313" key="1">
    <source>
        <dbReference type="EMBL" id="AXM06118.1"/>
    </source>
</evidence>
<organism evidence="2 3">
    <name type="scientific">Cutibacterium acnes</name>
    <name type="common">Propionibacterium acnes</name>
    <dbReference type="NCBI Taxonomy" id="1747"/>
    <lineage>
        <taxon>Bacteria</taxon>
        <taxon>Bacillati</taxon>
        <taxon>Actinomycetota</taxon>
        <taxon>Actinomycetes</taxon>
        <taxon>Propionibacteriales</taxon>
        <taxon>Propionibacteriaceae</taxon>
        <taxon>Cutibacterium</taxon>
    </lineage>
</organism>
<dbReference type="PANTHER" id="PTHR10151:SF120">
    <property type="entry name" value="BIS(5'-ADENOSYL)-TRIPHOSPHATASE"/>
    <property type="match status" value="1"/>
</dbReference>
<dbReference type="GO" id="GO:0016787">
    <property type="term" value="F:hydrolase activity"/>
    <property type="evidence" value="ECO:0007669"/>
    <property type="project" value="UniProtKB-ARBA"/>
</dbReference>
<evidence type="ECO:0000313" key="4">
    <source>
        <dbReference type="Proteomes" id="UP000256621"/>
    </source>
</evidence>
<evidence type="ECO:0000313" key="3">
    <source>
        <dbReference type="Proteomes" id="UP000226191"/>
    </source>
</evidence>
<dbReference type="InterPro" id="IPR002591">
    <property type="entry name" value="Phosphodiest/P_Trfase"/>
</dbReference>
<dbReference type="AlphaFoldDB" id="A0A2B7J235"/>
<dbReference type="InterPro" id="IPR017850">
    <property type="entry name" value="Alkaline_phosphatase_core_sf"/>
</dbReference>
<dbReference type="Gene3D" id="3.40.720.10">
    <property type="entry name" value="Alkaline Phosphatase, subunit A"/>
    <property type="match status" value="1"/>
</dbReference>
<dbReference type="Proteomes" id="UP000256621">
    <property type="component" value="Chromosome"/>
</dbReference>
<dbReference type="Proteomes" id="UP000226191">
    <property type="component" value="Unassembled WGS sequence"/>
</dbReference>
<protein>
    <submittedName>
        <fullName evidence="2">Alkaline phosphatase family protein</fullName>
    </submittedName>
    <submittedName>
        <fullName evidence="1">PglZ domain-containing protein</fullName>
    </submittedName>
</protein>
<dbReference type="SUPFAM" id="SSF53649">
    <property type="entry name" value="Alkaline phosphatase-like"/>
    <property type="match status" value="1"/>
</dbReference>
<reference evidence="2 3" key="1">
    <citation type="submission" date="2017-02" db="EMBL/GenBank/DDBJ databases">
        <title>Prevalence of linear plasmids in Cutibacterium acnes isolates obtained from cancerous prostatic tissue.</title>
        <authorList>
            <person name="Davidsson S."/>
            <person name="Bruggemann H."/>
        </authorList>
    </citation>
    <scope>NUCLEOTIDE SEQUENCE [LARGE SCALE GENOMIC DNA]</scope>
    <source>
        <strain evidence="2 3">11-78</strain>
    </source>
</reference>
<dbReference type="GeneID" id="92857016"/>
<dbReference type="RefSeq" id="WP_002515631.1">
    <property type="nucleotide sequence ID" value="NZ_AP019664.1"/>
</dbReference>
<reference evidence="1 4" key="2">
    <citation type="submission" date="2018-08" db="EMBL/GenBank/DDBJ databases">
        <title>Genome sequencing of Cutibacterium acnes KCOM 1315.</title>
        <authorList>
            <person name="Kook J.-K."/>
            <person name="Park S.-N."/>
            <person name="Lim Y.K."/>
        </authorList>
    </citation>
    <scope>NUCLEOTIDE SEQUENCE [LARGE SCALE GENOMIC DNA]</scope>
    <source>
        <strain evidence="1 4">KCOM 1315</strain>
    </source>
</reference>
<name>A0A2B7J235_CUTAC</name>
<dbReference type="EMBL" id="MVCE01000001">
    <property type="protein sequence ID" value="PGF36521.1"/>
    <property type="molecule type" value="Genomic_DNA"/>
</dbReference>
<accession>A0A2B7J235</accession>
<proteinExistence type="predicted"/>
<dbReference type="Pfam" id="PF01663">
    <property type="entry name" value="Phosphodiest"/>
    <property type="match status" value="1"/>
</dbReference>
<sequence>MSSLLAADLMPPGPGTLSDLVPAMGQALTGGGPAGLGLPDATRYVFLLVDGMGQENLEHFRHLAPTLSEMKNCHDLTCYVPSTTATSLSCIGTGAVPGCHGVVGYTFRAPSGRVMNALSWVNGDDPEVIQPHPTAFESLVAAGVTVSSIGPARFQRSGLTRASLRGPRFIPIRDEDDVDERVYKTLKASRSGDASLTYVYERSLDHVGHGEGWQSAAWRSRLMWVDELVGALLDELDPGTALVVTADHGMVDIPDDHRVMVEDEGGLLADVALLAGEPRFRHIYTRRPDEVAQRWRRVLGDRAQVVIGDDAVAADLFGPVDVSTRSRFGDVLAITRGDWAIMSRATPKELTLVGMHGSLTPCEMRIPLLAQICEG</sequence>
<dbReference type="PANTHER" id="PTHR10151">
    <property type="entry name" value="ECTONUCLEOTIDE PYROPHOSPHATASE/PHOSPHODIESTERASE"/>
    <property type="match status" value="1"/>
</dbReference>
<dbReference type="OrthoDB" id="9779267at2"/>